<dbReference type="InterPro" id="IPR002108">
    <property type="entry name" value="ADF-H"/>
</dbReference>
<feature type="domain" description="ADF-H" evidence="6">
    <location>
        <begin position="4"/>
        <end position="135"/>
    </location>
</feature>
<keyword evidence="4" id="KW-0009">Actin-binding</keyword>
<sequence>MASGVKVNPKCLEEFQALKLGHKTKYIIYGLSEDKTEIVVLKTSTSDKYEEFLKELPADDCLWAVYDFEFSKGDDGKRSKIVFIAWSPDDARIKSKMLAASSKEPLRRSLVGVAVEVQGTDLDEITYDAVLEKCSRGY</sequence>
<dbReference type="PROSITE" id="PS51263">
    <property type="entry name" value="ADF_H"/>
    <property type="match status" value="1"/>
</dbReference>
<dbReference type="GO" id="GO:0016363">
    <property type="term" value="C:nuclear matrix"/>
    <property type="evidence" value="ECO:0007669"/>
    <property type="project" value="UniProtKB-SubCell"/>
</dbReference>
<dbReference type="EMBL" id="CCYA01000272">
    <property type="protein sequence ID" value="CEH15784.1"/>
    <property type="molecule type" value="Genomic_DNA"/>
</dbReference>
<dbReference type="CDD" id="cd11286">
    <property type="entry name" value="ADF_cofilin_like"/>
    <property type="match status" value="1"/>
</dbReference>
<dbReference type="SMART" id="SM00102">
    <property type="entry name" value="ADF"/>
    <property type="match status" value="1"/>
</dbReference>
<evidence type="ECO:0000313" key="8">
    <source>
        <dbReference type="Proteomes" id="UP000054845"/>
    </source>
</evidence>
<dbReference type="Proteomes" id="UP000054845">
    <property type="component" value="Unassembled WGS sequence"/>
</dbReference>
<dbReference type="GO" id="GO:0003779">
    <property type="term" value="F:actin binding"/>
    <property type="evidence" value="ECO:0007669"/>
    <property type="project" value="UniProtKB-KW"/>
</dbReference>
<dbReference type="AlphaFoldDB" id="A0A0P1BHS6"/>
<dbReference type="Gene3D" id="3.40.20.10">
    <property type="entry name" value="Severin"/>
    <property type="match status" value="1"/>
</dbReference>
<name>A0A0P1BHS6_9BASI</name>
<dbReference type="Pfam" id="PF00241">
    <property type="entry name" value="Cofilin_ADF"/>
    <property type="match status" value="1"/>
</dbReference>
<dbReference type="InterPro" id="IPR017904">
    <property type="entry name" value="ADF/Cofilin"/>
</dbReference>
<evidence type="ECO:0000259" key="6">
    <source>
        <dbReference type="PROSITE" id="PS51263"/>
    </source>
</evidence>
<evidence type="ECO:0000256" key="2">
    <source>
        <dbReference type="ARBA" id="ARBA00006844"/>
    </source>
</evidence>
<protein>
    <recommendedName>
        <fullName evidence="3">Cofilin</fullName>
    </recommendedName>
    <alternativeName>
        <fullName evidence="5">Actin-depolymerizing factor 1</fullName>
    </alternativeName>
</protein>
<dbReference type="GO" id="GO:0030042">
    <property type="term" value="P:actin filament depolymerization"/>
    <property type="evidence" value="ECO:0007669"/>
    <property type="project" value="InterPro"/>
</dbReference>
<dbReference type="OrthoDB" id="10249245at2759"/>
<dbReference type="GO" id="GO:0015629">
    <property type="term" value="C:actin cytoskeleton"/>
    <property type="evidence" value="ECO:0007669"/>
    <property type="project" value="InterPro"/>
</dbReference>
<organism evidence="7 8">
    <name type="scientific">Ceraceosorus bombacis</name>
    <dbReference type="NCBI Taxonomy" id="401625"/>
    <lineage>
        <taxon>Eukaryota</taxon>
        <taxon>Fungi</taxon>
        <taxon>Dikarya</taxon>
        <taxon>Basidiomycota</taxon>
        <taxon>Ustilaginomycotina</taxon>
        <taxon>Exobasidiomycetes</taxon>
        <taxon>Ceraceosorales</taxon>
        <taxon>Ceraceosoraceae</taxon>
        <taxon>Ceraceosorus</taxon>
    </lineage>
</organism>
<evidence type="ECO:0000313" key="7">
    <source>
        <dbReference type="EMBL" id="CEH15784.1"/>
    </source>
</evidence>
<evidence type="ECO:0000256" key="3">
    <source>
        <dbReference type="ARBA" id="ARBA00015630"/>
    </source>
</evidence>
<dbReference type="PANTHER" id="PTHR11913">
    <property type="entry name" value="COFILIN-RELATED"/>
    <property type="match status" value="1"/>
</dbReference>
<comment type="subcellular location">
    <subcellularLocation>
        <location evidence="1">Nucleus matrix</location>
    </subcellularLocation>
</comment>
<dbReference type="STRING" id="401625.A0A0P1BHS6"/>
<reference evidence="7 8" key="1">
    <citation type="submission" date="2014-09" db="EMBL/GenBank/DDBJ databases">
        <authorList>
            <person name="Magalhaes I.L.F."/>
            <person name="Oliveira U."/>
            <person name="Santos F.R."/>
            <person name="Vidigal T.H.D.A."/>
            <person name="Brescovit A.D."/>
            <person name="Santos A.J."/>
        </authorList>
    </citation>
    <scope>NUCLEOTIDE SEQUENCE [LARGE SCALE GENOMIC DNA]</scope>
</reference>
<dbReference type="SUPFAM" id="SSF55753">
    <property type="entry name" value="Actin depolymerizing proteins"/>
    <property type="match status" value="1"/>
</dbReference>
<accession>A0A0P1BHS6</accession>
<proteinExistence type="inferred from homology"/>
<dbReference type="InterPro" id="IPR029006">
    <property type="entry name" value="ADF-H/Gelsolin-like_dom_sf"/>
</dbReference>
<comment type="similarity">
    <text evidence="2">Belongs to the actin-binding proteins ADF family.</text>
</comment>
<keyword evidence="8" id="KW-1185">Reference proteome</keyword>
<evidence type="ECO:0000256" key="1">
    <source>
        <dbReference type="ARBA" id="ARBA00004109"/>
    </source>
</evidence>
<evidence type="ECO:0000256" key="4">
    <source>
        <dbReference type="ARBA" id="ARBA00023203"/>
    </source>
</evidence>
<evidence type="ECO:0000256" key="5">
    <source>
        <dbReference type="ARBA" id="ARBA00032427"/>
    </source>
</evidence>